<dbReference type="InterPro" id="IPR050469">
    <property type="entry name" value="Diguanylate_Cyclase"/>
</dbReference>
<evidence type="ECO:0000256" key="1">
    <source>
        <dbReference type="ARBA" id="ARBA00001946"/>
    </source>
</evidence>
<dbReference type="EMBL" id="WEKT01000026">
    <property type="protein sequence ID" value="MZI94283.1"/>
    <property type="molecule type" value="Genomic_DNA"/>
</dbReference>
<keyword evidence="7" id="KW-1185">Reference proteome</keyword>
<protein>
    <recommendedName>
        <fullName evidence="2">diguanylate cyclase</fullName>
        <ecNumber evidence="2">2.7.7.65</ecNumber>
    </recommendedName>
</protein>
<dbReference type="Proteomes" id="UP000462621">
    <property type="component" value="Unassembled WGS sequence"/>
</dbReference>
<evidence type="ECO:0000256" key="2">
    <source>
        <dbReference type="ARBA" id="ARBA00012528"/>
    </source>
</evidence>
<dbReference type="SUPFAM" id="SSF55073">
    <property type="entry name" value="Nucleotide cyclase"/>
    <property type="match status" value="1"/>
</dbReference>
<sequence length="448" mass="50969">MHKQKYFSANSVISTVSWLIVSMMIASILLMTFFLSVIDNQSKTDMHNRIDAATKHESARLKDLSYEYSNWNLAYQKTIVENDVDWIDKTYRDYLADYYQFDLIILIRADKSVEVLGGTNPNAEKYAQGILQSPSIQLKIKLAHAKSDKYIGRIFTTKINGVPFIMSADPFTDEETKAVFDGSILIFARQLDDDLLQKLSKDYDLPKIYVDNTSQSFDGFLYIHNLMGDPISLISWNMTRTVTSYVPYLAIFLVGLLCIALLIVRTVLRTDLKNRSSYEDELYSAATTDPLTNAYNKRYLTSYARHQLKLYEKRNKDLSILTLDIDHFKSINDTYGHHIGDKALVHFCDICNKNLRDIDVFGRIGGEEFAIILPGAELEDATIIAERIRTDLNKTPLDVGPALVTITVSIGVTTRRNGISFEDLLREADEAMYQAKESGRNQVVSYKG</sequence>
<dbReference type="PROSITE" id="PS50887">
    <property type="entry name" value="GGDEF"/>
    <property type="match status" value="1"/>
</dbReference>
<proteinExistence type="predicted"/>
<reference evidence="6 7" key="1">
    <citation type="submission" date="2019-10" db="EMBL/GenBank/DDBJ databases">
        <title>Vibrio sp. nov. isolated from a shrimp pond.</title>
        <authorList>
            <person name="Gomez-Gil B."/>
            <person name="Enciso-Ibarra J."/>
            <person name="Enciso-Ibarra K."/>
            <person name="Bolan-Mejia C."/>
        </authorList>
    </citation>
    <scope>NUCLEOTIDE SEQUENCE [LARGE SCALE GENOMIC DNA]</scope>
    <source>
        <strain evidence="6 7">CAIM 722</strain>
    </source>
</reference>
<evidence type="ECO:0000259" key="5">
    <source>
        <dbReference type="PROSITE" id="PS50887"/>
    </source>
</evidence>
<dbReference type="InterPro" id="IPR007892">
    <property type="entry name" value="CHASE4"/>
</dbReference>
<evidence type="ECO:0000256" key="4">
    <source>
        <dbReference type="SAM" id="Phobius"/>
    </source>
</evidence>
<evidence type="ECO:0000256" key="3">
    <source>
        <dbReference type="ARBA" id="ARBA00034247"/>
    </source>
</evidence>
<keyword evidence="4" id="KW-0812">Transmembrane</keyword>
<feature type="domain" description="GGDEF" evidence="5">
    <location>
        <begin position="316"/>
        <end position="448"/>
    </location>
</feature>
<evidence type="ECO:0000313" key="7">
    <source>
        <dbReference type="Proteomes" id="UP000462621"/>
    </source>
</evidence>
<comment type="caution">
    <text evidence="6">The sequence shown here is derived from an EMBL/GenBank/DDBJ whole genome shotgun (WGS) entry which is preliminary data.</text>
</comment>
<accession>A0A7X4RV90</accession>
<comment type="cofactor">
    <cofactor evidence="1">
        <name>Mg(2+)</name>
        <dbReference type="ChEBI" id="CHEBI:18420"/>
    </cofactor>
</comment>
<dbReference type="SMART" id="SM00267">
    <property type="entry name" value="GGDEF"/>
    <property type="match status" value="1"/>
</dbReference>
<organism evidence="6 7">
    <name type="scientific">Vibrio eleionomae</name>
    <dbReference type="NCBI Taxonomy" id="2653505"/>
    <lineage>
        <taxon>Bacteria</taxon>
        <taxon>Pseudomonadati</taxon>
        <taxon>Pseudomonadota</taxon>
        <taxon>Gammaproteobacteria</taxon>
        <taxon>Vibrionales</taxon>
        <taxon>Vibrionaceae</taxon>
        <taxon>Vibrio</taxon>
    </lineage>
</organism>
<dbReference type="Pfam" id="PF05228">
    <property type="entry name" value="CHASE4"/>
    <property type="match status" value="1"/>
</dbReference>
<dbReference type="PANTHER" id="PTHR45138">
    <property type="entry name" value="REGULATORY COMPONENTS OF SENSORY TRANSDUCTION SYSTEM"/>
    <property type="match status" value="1"/>
</dbReference>
<feature type="transmembrane region" description="Helical" evidence="4">
    <location>
        <begin position="245"/>
        <end position="268"/>
    </location>
</feature>
<dbReference type="FunFam" id="3.30.70.270:FF:000001">
    <property type="entry name" value="Diguanylate cyclase domain protein"/>
    <property type="match status" value="1"/>
</dbReference>
<dbReference type="NCBIfam" id="TIGR00254">
    <property type="entry name" value="GGDEF"/>
    <property type="match status" value="1"/>
</dbReference>
<dbReference type="AlphaFoldDB" id="A0A7X4RV90"/>
<dbReference type="GO" id="GO:0052621">
    <property type="term" value="F:diguanylate cyclase activity"/>
    <property type="evidence" value="ECO:0007669"/>
    <property type="project" value="UniProtKB-EC"/>
</dbReference>
<evidence type="ECO:0000313" key="6">
    <source>
        <dbReference type="EMBL" id="MZI94283.1"/>
    </source>
</evidence>
<dbReference type="PANTHER" id="PTHR45138:SF9">
    <property type="entry name" value="DIGUANYLATE CYCLASE DGCM-RELATED"/>
    <property type="match status" value="1"/>
</dbReference>
<dbReference type="RefSeq" id="WP_161156548.1">
    <property type="nucleotide sequence ID" value="NZ_WEKT01000026.1"/>
</dbReference>
<comment type="catalytic activity">
    <reaction evidence="3">
        <text>2 GTP = 3',3'-c-di-GMP + 2 diphosphate</text>
        <dbReference type="Rhea" id="RHEA:24898"/>
        <dbReference type="ChEBI" id="CHEBI:33019"/>
        <dbReference type="ChEBI" id="CHEBI:37565"/>
        <dbReference type="ChEBI" id="CHEBI:58805"/>
        <dbReference type="EC" id="2.7.7.65"/>
    </reaction>
</comment>
<feature type="transmembrane region" description="Helical" evidence="4">
    <location>
        <begin position="12"/>
        <end position="38"/>
    </location>
</feature>
<dbReference type="InterPro" id="IPR000160">
    <property type="entry name" value="GGDEF_dom"/>
</dbReference>
<keyword evidence="4" id="KW-0472">Membrane</keyword>
<gene>
    <name evidence="6" type="ORF">F9817_13885</name>
</gene>
<keyword evidence="4" id="KW-1133">Transmembrane helix</keyword>
<dbReference type="EC" id="2.7.7.65" evidence="2"/>
<dbReference type="CDD" id="cd01949">
    <property type="entry name" value="GGDEF"/>
    <property type="match status" value="1"/>
</dbReference>
<dbReference type="Gene3D" id="3.30.70.270">
    <property type="match status" value="1"/>
</dbReference>
<dbReference type="Pfam" id="PF00990">
    <property type="entry name" value="GGDEF"/>
    <property type="match status" value="1"/>
</dbReference>
<dbReference type="InterPro" id="IPR029787">
    <property type="entry name" value="Nucleotide_cyclase"/>
</dbReference>
<name>A0A7X4RV90_9VIBR</name>
<dbReference type="InterPro" id="IPR043128">
    <property type="entry name" value="Rev_trsase/Diguanyl_cyclase"/>
</dbReference>